<protein>
    <submittedName>
        <fullName evidence="11">Cation diffusion facilitator family transporter</fullName>
    </submittedName>
</protein>
<evidence type="ECO:0000256" key="1">
    <source>
        <dbReference type="ARBA" id="ARBA00004141"/>
    </source>
</evidence>
<dbReference type="InterPro" id="IPR002524">
    <property type="entry name" value="Cation_efflux"/>
</dbReference>
<feature type="domain" description="Cation efflux protein cytoplasmic" evidence="10">
    <location>
        <begin position="208"/>
        <end position="282"/>
    </location>
</feature>
<name>A0A9Q9E378_9LACO</name>
<dbReference type="GO" id="GO:0005886">
    <property type="term" value="C:plasma membrane"/>
    <property type="evidence" value="ECO:0007669"/>
    <property type="project" value="TreeGrafter"/>
</dbReference>
<keyword evidence="4 8" id="KW-0812">Transmembrane</keyword>
<evidence type="ECO:0000259" key="9">
    <source>
        <dbReference type="Pfam" id="PF01545"/>
    </source>
</evidence>
<feature type="transmembrane region" description="Helical" evidence="8">
    <location>
        <begin position="111"/>
        <end position="134"/>
    </location>
</feature>
<keyword evidence="7 8" id="KW-0472">Membrane</keyword>
<accession>A0A9Q9E378</accession>
<evidence type="ECO:0000256" key="5">
    <source>
        <dbReference type="ARBA" id="ARBA00022989"/>
    </source>
</evidence>
<dbReference type="PANTHER" id="PTHR11562:SF17">
    <property type="entry name" value="RE54080P-RELATED"/>
    <property type="match status" value="1"/>
</dbReference>
<feature type="domain" description="Cation efflux protein transmembrane" evidence="9">
    <location>
        <begin position="15"/>
        <end position="204"/>
    </location>
</feature>
<dbReference type="SUPFAM" id="SSF161111">
    <property type="entry name" value="Cation efflux protein transmembrane domain-like"/>
    <property type="match status" value="1"/>
</dbReference>
<evidence type="ECO:0000256" key="7">
    <source>
        <dbReference type="ARBA" id="ARBA00023136"/>
    </source>
</evidence>
<organism evidence="11 12">
    <name type="scientific">Fructilactobacillus cliffordii</name>
    <dbReference type="NCBI Taxonomy" id="2940299"/>
    <lineage>
        <taxon>Bacteria</taxon>
        <taxon>Bacillati</taxon>
        <taxon>Bacillota</taxon>
        <taxon>Bacilli</taxon>
        <taxon>Lactobacillales</taxon>
        <taxon>Lactobacillaceae</taxon>
        <taxon>Fructilactobacillus</taxon>
    </lineage>
</organism>
<dbReference type="Proteomes" id="UP001055911">
    <property type="component" value="Chromosome"/>
</dbReference>
<keyword evidence="5 8" id="KW-1133">Transmembrane helix</keyword>
<dbReference type="NCBIfam" id="TIGR01297">
    <property type="entry name" value="CDF"/>
    <property type="match status" value="1"/>
</dbReference>
<dbReference type="InterPro" id="IPR050681">
    <property type="entry name" value="CDF/SLC30A"/>
</dbReference>
<evidence type="ECO:0000256" key="3">
    <source>
        <dbReference type="ARBA" id="ARBA00022448"/>
    </source>
</evidence>
<proteinExistence type="inferred from homology"/>
<dbReference type="GO" id="GO:0005385">
    <property type="term" value="F:zinc ion transmembrane transporter activity"/>
    <property type="evidence" value="ECO:0007669"/>
    <property type="project" value="TreeGrafter"/>
</dbReference>
<dbReference type="SUPFAM" id="SSF160240">
    <property type="entry name" value="Cation efflux protein cytoplasmic domain-like"/>
    <property type="match status" value="1"/>
</dbReference>
<dbReference type="AlphaFoldDB" id="A0A9Q9E378"/>
<dbReference type="RefSeq" id="WP_252766828.1">
    <property type="nucleotide sequence ID" value="NZ_CP097119.1"/>
</dbReference>
<feature type="transmembrane region" description="Helical" evidence="8">
    <location>
        <begin position="146"/>
        <end position="167"/>
    </location>
</feature>
<dbReference type="Gene3D" id="1.20.1510.10">
    <property type="entry name" value="Cation efflux protein transmembrane domain"/>
    <property type="match status" value="1"/>
</dbReference>
<reference evidence="11" key="1">
    <citation type="submission" date="2022-05" db="EMBL/GenBank/DDBJ databases">
        <authorList>
            <person name="Oliphant S.A."/>
            <person name="Watson-Haigh N.S."/>
            <person name="Sumby K.M."/>
            <person name="Gardner J.M."/>
            <person name="Jiranek V."/>
        </authorList>
    </citation>
    <scope>NUCLEOTIDE SEQUENCE</scope>
    <source>
        <strain evidence="11">KI4_B1</strain>
    </source>
</reference>
<sequence>MHEHEEQLTGRRFLAVTLLNATITLLEFLGGLLSGSLSLLSDAAHNLGDSLSIIFSYGAHVLSKRKQTRVNTYGFKRAEILSALFNSLFLVILSVLLLVEAGTRLFHPEKIASGVMIWVAVISAAANLLSTVLLNRGAQHNLNLKATYLHLLSDALASVGIIIGGLVILATGWYWIDPLITILVAVYIIYESWPVIKKTVQILMECAPQMDYTGINRDLLAINGVKKVHHVHALMVDENSIVFSAHVNMNNMDLNEVQAIYAQINQILKTKYHVDHVTIQPETTHGADESFFYDRDYDI</sequence>
<keyword evidence="3" id="KW-0813">Transport</keyword>
<evidence type="ECO:0000313" key="12">
    <source>
        <dbReference type="Proteomes" id="UP001055911"/>
    </source>
</evidence>
<gene>
    <name evidence="11" type="ORF">M3M40_00290</name>
</gene>
<feature type="transmembrane region" description="Helical" evidence="8">
    <location>
        <begin position="80"/>
        <end position="99"/>
    </location>
</feature>
<feature type="transmembrane region" description="Helical" evidence="8">
    <location>
        <begin position="12"/>
        <end position="33"/>
    </location>
</feature>
<dbReference type="Pfam" id="PF01545">
    <property type="entry name" value="Cation_efflux"/>
    <property type="match status" value="1"/>
</dbReference>
<evidence type="ECO:0000313" key="11">
    <source>
        <dbReference type="EMBL" id="USS89288.1"/>
    </source>
</evidence>
<evidence type="ECO:0000256" key="8">
    <source>
        <dbReference type="SAM" id="Phobius"/>
    </source>
</evidence>
<dbReference type="EMBL" id="CP097119">
    <property type="protein sequence ID" value="USS89288.1"/>
    <property type="molecule type" value="Genomic_DNA"/>
</dbReference>
<dbReference type="InterPro" id="IPR058533">
    <property type="entry name" value="Cation_efflux_TM"/>
</dbReference>
<keyword evidence="12" id="KW-1185">Reference proteome</keyword>
<dbReference type="InterPro" id="IPR036837">
    <property type="entry name" value="Cation_efflux_CTD_sf"/>
</dbReference>
<dbReference type="InterPro" id="IPR027469">
    <property type="entry name" value="Cation_efflux_TMD_sf"/>
</dbReference>
<comment type="similarity">
    <text evidence="2">Belongs to the cation diffusion facilitator (CDF) transporter (TC 2.A.4) family. SLC30A subfamily.</text>
</comment>
<feature type="transmembrane region" description="Helical" evidence="8">
    <location>
        <begin position="39"/>
        <end position="59"/>
    </location>
</feature>
<evidence type="ECO:0000256" key="2">
    <source>
        <dbReference type="ARBA" id="ARBA00008873"/>
    </source>
</evidence>
<feature type="transmembrane region" description="Helical" evidence="8">
    <location>
        <begin position="173"/>
        <end position="190"/>
    </location>
</feature>
<dbReference type="Pfam" id="PF16916">
    <property type="entry name" value="ZT_dimer"/>
    <property type="match status" value="1"/>
</dbReference>
<evidence type="ECO:0000256" key="6">
    <source>
        <dbReference type="ARBA" id="ARBA00023065"/>
    </source>
</evidence>
<dbReference type="InterPro" id="IPR027470">
    <property type="entry name" value="Cation_efflux_CTD"/>
</dbReference>
<evidence type="ECO:0000256" key="4">
    <source>
        <dbReference type="ARBA" id="ARBA00022692"/>
    </source>
</evidence>
<comment type="subcellular location">
    <subcellularLocation>
        <location evidence="1">Membrane</location>
        <topology evidence="1">Multi-pass membrane protein</topology>
    </subcellularLocation>
</comment>
<keyword evidence="6" id="KW-0406">Ion transport</keyword>
<evidence type="ECO:0000259" key="10">
    <source>
        <dbReference type="Pfam" id="PF16916"/>
    </source>
</evidence>
<dbReference type="PANTHER" id="PTHR11562">
    <property type="entry name" value="CATION EFFLUX PROTEIN/ ZINC TRANSPORTER"/>
    <property type="match status" value="1"/>
</dbReference>